<feature type="binding site" evidence="9">
    <location>
        <position position="322"/>
    </location>
    <ligand>
        <name>FAD</name>
        <dbReference type="ChEBI" id="CHEBI:57692"/>
    </ligand>
</feature>
<dbReference type="Proteomes" id="UP000008980">
    <property type="component" value="Chromosome 32"/>
</dbReference>
<dbReference type="GO" id="GO:0006103">
    <property type="term" value="P:2-oxoglutarate metabolic process"/>
    <property type="evidence" value="ECO:0007669"/>
    <property type="project" value="TreeGrafter"/>
</dbReference>
<dbReference type="FunFam" id="3.50.50.60:FF:000001">
    <property type="entry name" value="Dihydrolipoyl dehydrogenase, mitochondrial"/>
    <property type="match status" value="1"/>
</dbReference>
<gene>
    <name evidence="18" type="ORF">CGC20_35035</name>
    <name evidence="17" type="ORF">CGC21_21260</name>
    <name evidence="16" type="ORF">LDBPK_323510</name>
    <name evidence="14" type="ORF">LdCL_320041000</name>
    <name evidence="15" type="ORF">LDHU3_32.4440</name>
</gene>
<evidence type="ECO:0000259" key="12">
    <source>
        <dbReference type="Pfam" id="PF02852"/>
    </source>
</evidence>
<dbReference type="PRINTS" id="PR00368">
    <property type="entry name" value="FADPNR"/>
</dbReference>
<dbReference type="InterPro" id="IPR023753">
    <property type="entry name" value="FAD/NAD-binding_dom"/>
</dbReference>
<feature type="domain" description="Pyridine nucleotide-disulphide oxidoreductase dimerisation" evidence="12">
    <location>
        <begin position="357"/>
        <end position="465"/>
    </location>
</feature>
<dbReference type="InterPro" id="IPR006258">
    <property type="entry name" value="Lipoamide_DH"/>
</dbReference>
<keyword evidence="3 9" id="KW-0274">FAD</keyword>
<feature type="binding site" evidence="9">
    <location>
        <position position="282"/>
    </location>
    <ligand>
        <name>NAD(+)</name>
        <dbReference type="ChEBI" id="CHEBI:57540"/>
    </ligand>
</feature>
<feature type="active site" description="Proton acceptor" evidence="8">
    <location>
        <position position="455"/>
    </location>
</feature>
<dbReference type="InterPro" id="IPR012999">
    <property type="entry name" value="Pyr_OxRdtase_I_AS"/>
</dbReference>
<feature type="binding site" evidence="9">
    <location>
        <position position="59"/>
    </location>
    <ligand>
        <name>FAD</name>
        <dbReference type="ChEBI" id="CHEBI:57692"/>
    </ligand>
</feature>
<dbReference type="GO" id="GO:0005739">
    <property type="term" value="C:mitochondrion"/>
    <property type="evidence" value="ECO:0007669"/>
    <property type="project" value="TreeGrafter"/>
</dbReference>
<dbReference type="GO" id="GO:0045252">
    <property type="term" value="C:oxoglutarate dehydrogenase complex"/>
    <property type="evidence" value="ECO:0007669"/>
    <property type="project" value="TreeGrafter"/>
</dbReference>
<accession>A0A3Q8ITM5</accession>
<dbReference type="PIRSF" id="PIRSF000350">
    <property type="entry name" value="Mercury_reductase_MerA"/>
    <property type="match status" value="1"/>
</dbReference>
<dbReference type="InterPro" id="IPR004099">
    <property type="entry name" value="Pyr_nucl-diS_OxRdtase_dimer"/>
</dbReference>
<keyword evidence="9" id="KW-0547">Nucleotide-binding</keyword>
<dbReference type="PROSITE" id="PS00076">
    <property type="entry name" value="PYRIDINE_REDOX_1"/>
    <property type="match status" value="1"/>
</dbReference>
<dbReference type="InterPro" id="IPR050151">
    <property type="entry name" value="Class-I_Pyr_Nuc-Dis_Oxidored"/>
</dbReference>
<reference evidence="16" key="2">
    <citation type="submission" date="2011-01" db="EMBL/GenBank/DDBJ databases">
        <authorList>
            <person name="Zhao B.P."/>
            <person name="Ren Z.A."/>
            <person name="Li C.D."/>
        </authorList>
    </citation>
    <scope>NUCLEOTIDE SEQUENCE</scope>
    <source>
        <strain evidence="16">BPK282A1</strain>
    </source>
</reference>
<dbReference type="OrthoDB" id="361797at2759"/>
<reference evidence="22" key="6">
    <citation type="submission" date="2019-02" db="EMBL/GenBank/DDBJ databases">
        <title>FDA dAtabase for Regulatory Grade micrObial Sequences (FDA-ARGOS): Supporting development and validation of Infectious Disease Dx tests.</title>
        <authorList>
            <person name="Duncan R."/>
            <person name="Fisher C."/>
            <person name="Tallon L."/>
            <person name="Sadzewicz L."/>
            <person name="Sengamalay N."/>
            <person name="Ott S."/>
            <person name="Godinez A."/>
            <person name="Nagaraj S."/>
            <person name="Vavikolanu K."/>
            <person name="Vyas G."/>
            <person name="Nadendla S."/>
            <person name="Aluvathingal J."/>
            <person name="Sichtig H."/>
        </authorList>
    </citation>
    <scope>NUCLEOTIDE SEQUENCE [LARGE SCALE GENOMIC DNA]</scope>
    <source>
        <strain evidence="22">FDAARGOS_360</strain>
    </source>
</reference>
<dbReference type="Gene3D" id="3.30.390.30">
    <property type="match status" value="1"/>
</dbReference>
<feature type="binding site" evidence="9">
    <location>
        <begin position="329"/>
        <end position="332"/>
    </location>
    <ligand>
        <name>FAD</name>
        <dbReference type="ChEBI" id="CHEBI:57692"/>
    </ligand>
</feature>
<dbReference type="SUPFAM" id="SSF55424">
    <property type="entry name" value="FAD/NAD-linked reductases, dimerisation (C-terminal) domain"/>
    <property type="match status" value="1"/>
</dbReference>
<keyword evidence="4 11" id="KW-0560">Oxidoreductase</keyword>
<dbReference type="FunFam" id="3.30.390.30:FF:000001">
    <property type="entry name" value="Dihydrolipoyl dehydrogenase"/>
    <property type="match status" value="1"/>
</dbReference>
<keyword evidence="5 9" id="KW-0520">NAD</keyword>
<feature type="binding site" evidence="9">
    <location>
        <position position="124"/>
    </location>
    <ligand>
        <name>FAD</name>
        <dbReference type="ChEBI" id="CHEBI:57692"/>
    </ligand>
</feature>
<dbReference type="Proteomes" id="UP000318821">
    <property type="component" value="Unassembled WGS sequence"/>
</dbReference>
<dbReference type="Pfam" id="PF07992">
    <property type="entry name" value="Pyr_redox_2"/>
    <property type="match status" value="1"/>
</dbReference>
<dbReference type="SMR" id="A0A3Q8ITM5"/>
<dbReference type="EMBL" id="RHLD01000003">
    <property type="protein sequence ID" value="TPP47352.1"/>
    <property type="molecule type" value="Genomic_DNA"/>
</dbReference>
<organism evidence="14 20">
    <name type="scientific">Leishmania donovani</name>
    <dbReference type="NCBI Taxonomy" id="5661"/>
    <lineage>
        <taxon>Eukaryota</taxon>
        <taxon>Discoba</taxon>
        <taxon>Euglenozoa</taxon>
        <taxon>Kinetoplastea</taxon>
        <taxon>Metakinetoplastina</taxon>
        <taxon>Trypanosomatida</taxon>
        <taxon>Trypanosomatidae</taxon>
        <taxon>Leishmaniinae</taxon>
        <taxon>Leishmania</taxon>
    </lineage>
</organism>
<evidence type="ECO:0000256" key="7">
    <source>
        <dbReference type="ARBA" id="ARBA00023284"/>
    </source>
</evidence>
<name>A0A3Q8ITM5_LEIDO</name>
<sequence length="476" mass="50618">MFRRNIAHLASYDVTVIGGGPGGYVAAIKAAQLGLKTACIEKRGALGGTCLNVGCIPSKALLHATHLYHDAHANFAQYGLRGGENVTMDVSAMQAQKAKGVKALTGGVEYLFKKNKVTYYKGEGSFVNPNTIKVKGLDGKDETLESKKTIVATGSEPTELPFLPFDEKVVMSSTGALDLDHVPKKMIVVGGGVIGLELGSVWARLGAEVTVVEFASRCAANTDADVSKALTDALVKHEKIKIMTNTKVVSGTNNGSSVTIEVEDKDGKHQTLEADALLCSVGRRPHTTGLNAEAINLQMERGFICINDHFETNVPNVYAIGDVVNKGPMLAHKAEEEGVACAEMLAGKPGHVNYNVIPGVIYTNPEVAQVGETEEQVKKRGIDYKVGKFPFSANSRAKAVGTEDGFVKVVTDKKTDRILGVQIVCTAAGEMIAEPTLAMEYGASSEDLGRTCHAHPTMSEAVKEACMACFAQTINF</sequence>
<dbReference type="RefSeq" id="XP_003863762.1">
    <property type="nucleotide sequence ID" value="XM_003863714.1"/>
</dbReference>
<keyword evidence="7 11" id="KW-0676">Redox-active center</keyword>
<feature type="disulfide bond" description="Redox-active" evidence="10">
    <location>
        <begin position="50"/>
        <end position="55"/>
    </location>
</feature>
<dbReference type="EMBL" id="FR799619">
    <property type="protein sequence ID" value="CBZ37079.1"/>
    <property type="molecule type" value="Genomic_DNA"/>
</dbReference>
<dbReference type="EMBL" id="RHLC01000009">
    <property type="protein sequence ID" value="TPP43853.1"/>
    <property type="molecule type" value="Genomic_DNA"/>
</dbReference>
<dbReference type="Proteomes" id="UP000601710">
    <property type="component" value="Chromosome 32"/>
</dbReference>
<accession>E9BPA1</accession>
<evidence type="ECO:0000313" key="18">
    <source>
        <dbReference type="EMBL" id="TPP47352.1"/>
    </source>
</evidence>
<evidence type="ECO:0000313" key="16">
    <source>
        <dbReference type="EMBL" id="CBZ37079.1"/>
    </source>
</evidence>
<reference evidence="14 20" key="4">
    <citation type="journal article" date="2018" name="Sci. Rep.">
        <title>A complete Leishmania donovani reference genome identifies novel genetic variations associated with virulence.</title>
        <authorList>
            <person name="Lypaczewski P."/>
            <person name="Hoshizaki J."/>
            <person name="Zhang W.-W."/>
            <person name="McCall L.-I."/>
            <person name="Torcivia-Rodriguez J."/>
            <person name="Simonyan V."/>
            <person name="Kaur A."/>
            <person name="Dewar K."/>
            <person name="Matlashewski G."/>
        </authorList>
    </citation>
    <scope>NUCLEOTIDE SEQUENCE [LARGE SCALE GENOMIC DNA]</scope>
    <source>
        <strain evidence="14 20">LdCL</strain>
    </source>
</reference>
<dbReference type="PANTHER" id="PTHR22912">
    <property type="entry name" value="DISULFIDE OXIDOREDUCTASE"/>
    <property type="match status" value="1"/>
</dbReference>
<evidence type="ECO:0000256" key="5">
    <source>
        <dbReference type="ARBA" id="ARBA00023027"/>
    </source>
</evidence>
<comment type="similarity">
    <text evidence="1 11">Belongs to the class-I pyridine nucleotide-disulfide oxidoreductase family.</text>
</comment>
<dbReference type="EMBL" id="LR812652">
    <property type="protein sequence ID" value="CAC5433108.1"/>
    <property type="molecule type" value="Genomic_DNA"/>
</dbReference>
<evidence type="ECO:0000256" key="3">
    <source>
        <dbReference type="ARBA" id="ARBA00022827"/>
    </source>
</evidence>
<dbReference type="Gene3D" id="3.50.50.60">
    <property type="entry name" value="FAD/NAD(P)-binding domain"/>
    <property type="match status" value="2"/>
</dbReference>
<reference evidence="15" key="8">
    <citation type="submission" date="2020-06" db="EMBL/GenBank/DDBJ databases">
        <authorList>
            <person name="Camacho E."/>
            <person name="Gonzalez-de la Fuente S."/>
            <person name="Rastrojo A."/>
            <person name="Peiro-Pastor R."/>
            <person name="Solana JC."/>
            <person name="Tabera L."/>
            <person name="Gamarro F."/>
            <person name="Carrasco-Ramiro F."/>
            <person name="Requena JM."/>
            <person name="Aguado B."/>
        </authorList>
    </citation>
    <scope>NUCLEOTIDE SEQUENCE</scope>
</reference>
<feature type="binding site" evidence="9">
    <location>
        <begin position="153"/>
        <end position="155"/>
    </location>
    <ligand>
        <name>FAD</name>
        <dbReference type="ChEBI" id="CHEBI:57692"/>
    </ligand>
</feature>
<dbReference type="PANTHER" id="PTHR22912:SF151">
    <property type="entry name" value="DIHYDROLIPOYL DEHYDROGENASE, MITOCHONDRIAL"/>
    <property type="match status" value="1"/>
</dbReference>
<evidence type="ECO:0000313" key="20">
    <source>
        <dbReference type="Proteomes" id="UP000274082"/>
    </source>
</evidence>
<keyword evidence="20" id="KW-1185">Reference proteome</keyword>
<dbReference type="KEGG" id="ldo:LDBPK_323510"/>
<feature type="domain" description="FAD/NAD(P)-binding" evidence="13">
    <location>
        <begin position="12"/>
        <end position="338"/>
    </location>
</feature>
<evidence type="ECO:0000313" key="21">
    <source>
        <dbReference type="Proteomes" id="UP000318447"/>
    </source>
</evidence>
<comment type="cofactor">
    <cofactor evidence="9 11">
        <name>FAD</name>
        <dbReference type="ChEBI" id="CHEBI:57692"/>
    </cofactor>
    <text evidence="9 11">Binds 1 FAD per subunit.</text>
</comment>
<evidence type="ECO:0000256" key="2">
    <source>
        <dbReference type="ARBA" id="ARBA00022630"/>
    </source>
</evidence>
<dbReference type="GO" id="GO:0050660">
    <property type="term" value="F:flavin adenine dinucleotide binding"/>
    <property type="evidence" value="ECO:0007669"/>
    <property type="project" value="InterPro"/>
</dbReference>
<evidence type="ECO:0000313" key="15">
    <source>
        <dbReference type="EMBL" id="CAC5433108.1"/>
    </source>
</evidence>
<comment type="catalytic activity">
    <reaction evidence="11">
        <text>N(6)-[(R)-dihydrolipoyl]-L-lysyl-[protein] + NAD(+) = N(6)-[(R)-lipoyl]-L-lysyl-[protein] + NADH + H(+)</text>
        <dbReference type="Rhea" id="RHEA:15045"/>
        <dbReference type="Rhea" id="RHEA-COMP:10474"/>
        <dbReference type="Rhea" id="RHEA-COMP:10475"/>
        <dbReference type="ChEBI" id="CHEBI:15378"/>
        <dbReference type="ChEBI" id="CHEBI:57540"/>
        <dbReference type="ChEBI" id="CHEBI:57945"/>
        <dbReference type="ChEBI" id="CHEBI:83099"/>
        <dbReference type="ChEBI" id="CHEBI:83100"/>
        <dbReference type="EC" id="1.8.1.4"/>
    </reaction>
</comment>
<dbReference type="VEuPathDB" id="TriTrypDB:LdBPK_323510.1"/>
<dbReference type="VEuPathDB" id="TriTrypDB:LDHU3_32.4440"/>
<dbReference type="PRINTS" id="PR00411">
    <property type="entry name" value="PNDRDTASEI"/>
</dbReference>
<evidence type="ECO:0000259" key="13">
    <source>
        <dbReference type="Pfam" id="PF07992"/>
    </source>
</evidence>
<evidence type="ECO:0000256" key="4">
    <source>
        <dbReference type="ARBA" id="ARBA00023002"/>
    </source>
</evidence>
<reference evidence="16 19" key="1">
    <citation type="journal article" date="2011" name="Genome Res.">
        <title>Whole genome sequencing of multiple Leishmania donovani clinical isolates provides insights into population structure and mechanisms of drug resistance.</title>
        <authorList>
            <person name="Downing T."/>
            <person name="Imamura H."/>
            <person name="Decuypere S."/>
            <person name="Clark T.G."/>
            <person name="Coombs G.H."/>
            <person name="Cotton J.A."/>
            <person name="Hilley J.D."/>
            <person name="de Doncker S."/>
            <person name="Maes I."/>
            <person name="Mottram J.C."/>
            <person name="Quail M.A."/>
            <person name="Rijal S."/>
            <person name="Sanders M."/>
            <person name="Schonian G."/>
            <person name="Stark O."/>
            <person name="Sundar S."/>
            <person name="Vanaerschot M."/>
            <person name="Hertz-Fowler C."/>
            <person name="Dujardin J.C."/>
            <person name="Berriman M."/>
        </authorList>
    </citation>
    <scope>NUCLEOTIDE SEQUENCE [LARGE SCALE GENOMIC DNA]</scope>
    <source>
        <strain evidence="16 19">BPK282A1</strain>
    </source>
</reference>
<evidence type="ECO:0000313" key="14">
    <source>
        <dbReference type="EMBL" id="AYU81901.1"/>
    </source>
</evidence>
<dbReference type="Proteomes" id="UP000318447">
    <property type="component" value="Unassembled WGS sequence"/>
</dbReference>
<protein>
    <recommendedName>
        <fullName evidence="11">Dihydrolipoyl dehydrogenase</fullName>
        <ecNumber evidence="11">1.8.1.4</ecNumber>
    </recommendedName>
</protein>
<feature type="binding site" evidence="9">
    <location>
        <begin position="190"/>
        <end position="197"/>
    </location>
    <ligand>
        <name>NAD(+)</name>
        <dbReference type="ChEBI" id="CHEBI:57540"/>
    </ligand>
</feature>
<evidence type="ECO:0000256" key="9">
    <source>
        <dbReference type="PIRSR" id="PIRSR000350-3"/>
    </source>
</evidence>
<dbReference type="EMBL" id="CP029531">
    <property type="protein sequence ID" value="AYU81901.1"/>
    <property type="molecule type" value="Genomic_DNA"/>
</dbReference>
<dbReference type="GO" id="GO:0004148">
    <property type="term" value="F:dihydrolipoyl dehydrogenase (NADH) activity"/>
    <property type="evidence" value="ECO:0007669"/>
    <property type="project" value="UniProtKB-EC"/>
</dbReference>
<dbReference type="VEuPathDB" id="TriTrypDB:LdCL_320041000"/>
<dbReference type="GeneID" id="13391288"/>
<dbReference type="EC" id="1.8.1.4" evidence="11"/>
<feature type="binding site" evidence="9">
    <location>
        <position position="213"/>
    </location>
    <ligand>
        <name>NAD(+)</name>
        <dbReference type="ChEBI" id="CHEBI:57540"/>
    </ligand>
</feature>
<evidence type="ECO:0000313" key="19">
    <source>
        <dbReference type="Proteomes" id="UP000008980"/>
    </source>
</evidence>
<proteinExistence type="inferred from homology"/>
<dbReference type="InterPro" id="IPR001100">
    <property type="entry name" value="Pyr_nuc-diS_OxRdtase"/>
</dbReference>
<evidence type="ECO:0000256" key="1">
    <source>
        <dbReference type="ARBA" id="ARBA00007532"/>
    </source>
</evidence>
<evidence type="ECO:0000256" key="6">
    <source>
        <dbReference type="ARBA" id="ARBA00023157"/>
    </source>
</evidence>
<keyword evidence="2 11" id="KW-0285">Flavoprotein</keyword>
<reference evidence="19" key="3">
    <citation type="submission" date="2011-02" db="EMBL/GenBank/DDBJ databases">
        <title>Whole genome sequencing of Leishmania donovani clinical lines reveals dynamic variation related to drug resistance.</title>
        <authorList>
            <person name="Downing T."/>
            <person name="Imamura H."/>
            <person name="Sanders M."/>
            <person name="Decuypere S."/>
            <person name="Hertz-Fowler C."/>
            <person name="Clark T.G."/>
            <person name="Rijal S."/>
            <person name="Sundar S."/>
            <person name="Quail M.A."/>
            <person name="De Doncker S."/>
            <person name="Maes I."/>
            <person name="Vanaerschot M."/>
            <person name="Stark O."/>
            <person name="Schonian G."/>
            <person name="Dujardin J.C."/>
            <person name="Berriman M."/>
        </authorList>
    </citation>
    <scope>NUCLEOTIDE SEQUENCE [LARGE SCALE GENOMIC DNA]</scope>
    <source>
        <strain evidence="19">BPK282A1</strain>
    </source>
</reference>
<evidence type="ECO:0000256" key="10">
    <source>
        <dbReference type="PIRSR" id="PIRSR000350-4"/>
    </source>
</evidence>
<dbReference type="AlphaFoldDB" id="A0A3Q8ITM5"/>
<dbReference type="NCBIfam" id="TIGR01350">
    <property type="entry name" value="lipoamide_DH"/>
    <property type="match status" value="1"/>
</dbReference>
<reference evidence="17" key="7">
    <citation type="submission" date="2019-02" db="EMBL/GenBank/DDBJ databases">
        <title>FDA dAtabase for Regulatory Grade micrObial Sequences (FDA-ARGOS): Supporting development and validation of Infectious Disease Dx tests.</title>
        <authorList>
            <person name="Duncan R."/>
            <person name="Fisher C."/>
            <person name="Tallon L.J."/>
            <person name="Sadzewicz L."/>
            <person name="Sengamalay N."/>
            <person name="Ott S."/>
            <person name="Godinez A."/>
            <person name="Nagaraj S."/>
            <person name="Nadendla S."/>
            <person name="Sichtig H."/>
        </authorList>
    </citation>
    <scope>NUCLEOTIDE SEQUENCE</scope>
    <source>
        <strain evidence="18">FDAARGOS_360</strain>
        <strain evidence="17">FDAARGOS_361</strain>
    </source>
</reference>
<dbReference type="InterPro" id="IPR016156">
    <property type="entry name" value="FAD/NAD-linked_Rdtase_dimer_sf"/>
</dbReference>
<evidence type="ECO:0000313" key="17">
    <source>
        <dbReference type="EMBL" id="TPP43853.1"/>
    </source>
</evidence>
<dbReference type="InterPro" id="IPR036188">
    <property type="entry name" value="FAD/NAD-bd_sf"/>
</dbReference>
<comment type="miscellaneous">
    <text evidence="11">The active site is a redox-active disulfide bond.</text>
</comment>
<evidence type="ECO:0000256" key="11">
    <source>
        <dbReference type="RuleBase" id="RU003692"/>
    </source>
</evidence>
<reference evidence="21" key="5">
    <citation type="submission" date="2019-02" db="EMBL/GenBank/DDBJ databases">
        <title>FDA dAtabase for Regulatory Grade micrObial Sequences (FDA-ARGOS): Supporting development and validation of Infectious Disease Dx tests.</title>
        <authorList>
            <person name="Duncan R."/>
            <person name="Fisher C."/>
            <person name="Tallon L."/>
            <person name="Sadzewicz L."/>
            <person name="Sengamalay N."/>
            <person name="Ott S."/>
            <person name="Godinez A."/>
            <person name="Nagaraj S."/>
            <person name="Vavikolanu K."/>
            <person name="Nadendla S."/>
            <person name="Aluvathingal J."/>
            <person name="Sichtig H."/>
        </authorList>
    </citation>
    <scope>NUCLEOTIDE SEQUENCE [LARGE SCALE GENOMIC DNA]</scope>
    <source>
        <strain evidence="21">FDAARGOS_361</strain>
    </source>
</reference>
<dbReference type="Pfam" id="PF02852">
    <property type="entry name" value="Pyr_redox_dim"/>
    <property type="match status" value="1"/>
</dbReference>
<dbReference type="SUPFAM" id="SSF51905">
    <property type="entry name" value="FAD/NAD(P)-binding domain"/>
    <property type="match status" value="1"/>
</dbReference>
<evidence type="ECO:0000313" key="22">
    <source>
        <dbReference type="Proteomes" id="UP000318821"/>
    </source>
</evidence>
<keyword evidence="6" id="KW-1015">Disulfide bond</keyword>
<dbReference type="OMA" id="CAQLGMK"/>
<dbReference type="Proteomes" id="UP000274082">
    <property type="component" value="Chromosome 32"/>
</dbReference>
<evidence type="ECO:0000256" key="8">
    <source>
        <dbReference type="PIRSR" id="PIRSR000350-2"/>
    </source>
</evidence>